<name>A0A1D8PAE1_9FLAO</name>
<dbReference type="OrthoDB" id="1421367at2"/>
<dbReference type="KEGG" id="lul:LPB138_13030"/>
<dbReference type="AlphaFoldDB" id="A0A1D8PAE1"/>
<evidence type="ECO:0000313" key="3">
    <source>
        <dbReference type="Proteomes" id="UP000176050"/>
    </source>
</evidence>
<organism evidence="2 3">
    <name type="scientific">Urechidicola croceus</name>
    <dbReference type="NCBI Taxonomy" id="1850246"/>
    <lineage>
        <taxon>Bacteria</taxon>
        <taxon>Pseudomonadati</taxon>
        <taxon>Bacteroidota</taxon>
        <taxon>Flavobacteriia</taxon>
        <taxon>Flavobacteriales</taxon>
        <taxon>Flavobacteriaceae</taxon>
        <taxon>Urechidicola</taxon>
    </lineage>
</organism>
<dbReference type="Pfam" id="PF06445">
    <property type="entry name" value="GyrI-like"/>
    <property type="match status" value="1"/>
</dbReference>
<dbReference type="Proteomes" id="UP000176050">
    <property type="component" value="Chromosome"/>
</dbReference>
<protein>
    <submittedName>
        <fullName evidence="2">Transcriptional regulator</fullName>
    </submittedName>
</protein>
<sequence length="295" mass="34293">MRKVLIAIFLLIIGFLVWYIFIKPNDYIVTLKAKTNPGTINQSIKLWSDNIGNSSIQQDDLYNLNQKIQFGDSIYNYNWNIKKTSDSTSKITVGIKDLNHSIMNKLSIPFGTTDFEKRTKNTLTDFSKKLNEHIENFKITIEGKSEIKSTFCAYVPMKGKQIEKARGMMKNYEMISSFIVQNNVELNGKPIIEITKWNQDTDSIHFNFCYPIIKPDTLPNHTIIKYKQLESKHALKAIYNGNYITSDRTWYALQDYAKKNNFIIENTPFEIFQNNPNLGGNELKWVTEVYLPIKK</sequence>
<dbReference type="SUPFAM" id="SSF55136">
    <property type="entry name" value="Probable bacterial effector-binding domain"/>
    <property type="match status" value="1"/>
</dbReference>
<feature type="domain" description="GyrI-like small molecule binding" evidence="1">
    <location>
        <begin position="168"/>
        <end position="294"/>
    </location>
</feature>
<dbReference type="RefSeq" id="WP_070237703.1">
    <property type="nucleotide sequence ID" value="NZ_CP017478.1"/>
</dbReference>
<dbReference type="STRING" id="1850246.LPB138_13030"/>
<keyword evidence="3" id="KW-1185">Reference proteome</keyword>
<accession>A0A1D8PAE1</accession>
<proteinExistence type="predicted"/>
<reference evidence="2 3" key="1">
    <citation type="submission" date="2016-10" db="EMBL/GenBank/DDBJ databases">
        <title>Lutibacter sp. LPB0138, isolated from marine gastropod.</title>
        <authorList>
            <person name="Kim E."/>
            <person name="Yi H."/>
        </authorList>
    </citation>
    <scope>NUCLEOTIDE SEQUENCE [LARGE SCALE GENOMIC DNA]</scope>
    <source>
        <strain evidence="2 3">LPB0138</strain>
    </source>
</reference>
<evidence type="ECO:0000313" key="2">
    <source>
        <dbReference type="EMBL" id="AOW21543.1"/>
    </source>
</evidence>
<dbReference type="InterPro" id="IPR011256">
    <property type="entry name" value="Reg_factor_effector_dom_sf"/>
</dbReference>
<dbReference type="EMBL" id="CP017478">
    <property type="protein sequence ID" value="AOW21543.1"/>
    <property type="molecule type" value="Genomic_DNA"/>
</dbReference>
<gene>
    <name evidence="2" type="ORF">LPB138_13030</name>
</gene>
<dbReference type="Gene3D" id="3.20.80.10">
    <property type="entry name" value="Regulatory factor, effector binding domain"/>
    <property type="match status" value="1"/>
</dbReference>
<evidence type="ECO:0000259" key="1">
    <source>
        <dbReference type="Pfam" id="PF06445"/>
    </source>
</evidence>
<dbReference type="InterPro" id="IPR029442">
    <property type="entry name" value="GyrI-like"/>
</dbReference>